<evidence type="ECO:0000256" key="5">
    <source>
        <dbReference type="SAM" id="MobiDB-lite"/>
    </source>
</evidence>
<feature type="domain" description="Cytochrome c" evidence="7">
    <location>
        <begin position="64"/>
        <end position="167"/>
    </location>
</feature>
<evidence type="ECO:0000256" key="6">
    <source>
        <dbReference type="SAM" id="SignalP"/>
    </source>
</evidence>
<evidence type="ECO:0000256" key="4">
    <source>
        <dbReference type="PROSITE-ProRule" id="PRU00433"/>
    </source>
</evidence>
<dbReference type="InterPro" id="IPR022411">
    <property type="entry name" value="C-typ_cyt_methanol_metab-rel"/>
</dbReference>
<dbReference type="RefSeq" id="WP_377742997.1">
    <property type="nucleotide sequence ID" value="NZ_JBHRXJ010000003.1"/>
</dbReference>
<evidence type="ECO:0000313" key="8">
    <source>
        <dbReference type="EMBL" id="MFC3527500.1"/>
    </source>
</evidence>
<reference evidence="9" key="1">
    <citation type="journal article" date="2019" name="Int. J. Syst. Evol. Microbiol.">
        <title>The Global Catalogue of Microorganisms (GCM) 10K type strain sequencing project: providing services to taxonomists for standard genome sequencing and annotation.</title>
        <authorList>
            <consortium name="The Broad Institute Genomics Platform"/>
            <consortium name="The Broad Institute Genome Sequencing Center for Infectious Disease"/>
            <person name="Wu L."/>
            <person name="Ma J."/>
        </authorList>
    </citation>
    <scope>NUCLEOTIDE SEQUENCE [LARGE SCALE GENOMIC DNA]</scope>
    <source>
        <strain evidence="9">KCTC 42899</strain>
    </source>
</reference>
<evidence type="ECO:0000313" key="9">
    <source>
        <dbReference type="Proteomes" id="UP001595721"/>
    </source>
</evidence>
<dbReference type="Pfam" id="PF13442">
    <property type="entry name" value="Cytochrome_CBB3"/>
    <property type="match status" value="1"/>
</dbReference>
<keyword evidence="2 4" id="KW-0479">Metal-binding</keyword>
<evidence type="ECO:0000259" key="7">
    <source>
        <dbReference type="PROSITE" id="PS51007"/>
    </source>
</evidence>
<keyword evidence="6" id="KW-0732">Signal</keyword>
<feature type="chain" id="PRO_5045966367" evidence="6">
    <location>
        <begin position="23"/>
        <end position="196"/>
    </location>
</feature>
<dbReference type="EMBL" id="JBHRXJ010000003">
    <property type="protein sequence ID" value="MFC3527500.1"/>
    <property type="molecule type" value="Genomic_DNA"/>
</dbReference>
<dbReference type="InterPro" id="IPR036909">
    <property type="entry name" value="Cyt_c-like_dom_sf"/>
</dbReference>
<gene>
    <name evidence="8" type="ORF">ACFOMH_04890</name>
</gene>
<dbReference type="PROSITE" id="PS51007">
    <property type="entry name" value="CYTC"/>
    <property type="match status" value="1"/>
</dbReference>
<dbReference type="NCBIfam" id="TIGR03874">
    <property type="entry name" value="4cys_cytochr"/>
    <property type="match status" value="1"/>
</dbReference>
<proteinExistence type="predicted"/>
<dbReference type="SUPFAM" id="SSF46626">
    <property type="entry name" value="Cytochrome c"/>
    <property type="match status" value="1"/>
</dbReference>
<organism evidence="8 9">
    <name type="scientific">Paracoccus mangrovi</name>
    <dbReference type="NCBI Taxonomy" id="1715645"/>
    <lineage>
        <taxon>Bacteria</taxon>
        <taxon>Pseudomonadati</taxon>
        <taxon>Pseudomonadota</taxon>
        <taxon>Alphaproteobacteria</taxon>
        <taxon>Rhodobacterales</taxon>
        <taxon>Paracoccaceae</taxon>
        <taxon>Paracoccus</taxon>
    </lineage>
</organism>
<feature type="region of interest" description="Disordered" evidence="5">
    <location>
        <begin position="173"/>
        <end position="196"/>
    </location>
</feature>
<evidence type="ECO:0000256" key="3">
    <source>
        <dbReference type="ARBA" id="ARBA00023004"/>
    </source>
</evidence>
<feature type="compositionally biased region" description="Polar residues" evidence="5">
    <location>
        <begin position="185"/>
        <end position="196"/>
    </location>
</feature>
<dbReference type="Gene3D" id="1.10.760.10">
    <property type="entry name" value="Cytochrome c-like domain"/>
    <property type="match status" value="1"/>
</dbReference>
<accession>A0ABV7R432</accession>
<evidence type="ECO:0000256" key="1">
    <source>
        <dbReference type="ARBA" id="ARBA00022617"/>
    </source>
</evidence>
<keyword evidence="3 4" id="KW-0408">Iron</keyword>
<dbReference type="InterPro" id="IPR009056">
    <property type="entry name" value="Cyt_c-like_dom"/>
</dbReference>
<protein>
    <submittedName>
        <fullName evidence="8">C-type cytochrome, methanol metabolism-related</fullName>
    </submittedName>
</protein>
<name>A0ABV7R432_9RHOB</name>
<dbReference type="Proteomes" id="UP001595721">
    <property type="component" value="Unassembled WGS sequence"/>
</dbReference>
<comment type="caution">
    <text evidence="8">The sequence shown here is derived from an EMBL/GenBank/DDBJ whole genome shotgun (WGS) entry which is preliminary data.</text>
</comment>
<keyword evidence="1 4" id="KW-0349">Heme</keyword>
<evidence type="ECO:0000256" key="2">
    <source>
        <dbReference type="ARBA" id="ARBA00022723"/>
    </source>
</evidence>
<keyword evidence="9" id="KW-1185">Reference proteome</keyword>
<feature type="signal peptide" evidence="6">
    <location>
        <begin position="1"/>
        <end position="22"/>
    </location>
</feature>
<sequence length="196" mass="20976">MKSITSLAVLSMCLGLAGTAGAQDAAKPDAAKDAPPAEAAPAAGGHVLANGMDTTADHMENGRWYNADGVPTFKVENGVVDYAVFSGYRRYHSECHVCHGPDGEGSTYAPALKDSVLRMDYYDFQQIVASGKQDVNAAQNQVMPAFGTNKNVWCYIDDIYVYLLARGTDAIPRGRPANKEAKSPEFTTQENSCMDG</sequence>